<sequence>MIMRETVTKGLALLLGGLILYTSATGPFESLIQRSIFLALVILLGLAVYPLGDGKRWRPLCIVIDVVLAVGVVGACGYVALNHEQILVELPGQRPAICC</sequence>
<reference evidence="2 3" key="1">
    <citation type="journal article" date="2019" name="Microbiol. Resour. Announc.">
        <title>Complete Genome Sequence of Halomonas sulfidaeris Strain Esulfide1 Isolated from a Metal Sulfide Rock at a Depth of 2,200 Meters, Obtained Using Nanopore Sequencing.</title>
        <authorList>
            <person name="Saito M."/>
            <person name="Nishigata A."/>
            <person name="Galipon J."/>
            <person name="Arakawa K."/>
        </authorList>
    </citation>
    <scope>NUCLEOTIDE SEQUENCE [LARGE SCALE GENOMIC DNA]</scope>
    <source>
        <strain evidence="2 3">ATCC BAA-803</strain>
    </source>
</reference>
<protein>
    <submittedName>
        <fullName evidence="2">Uncharacterized protein</fullName>
    </submittedName>
</protein>
<proteinExistence type="predicted"/>
<feature type="transmembrane region" description="Helical" evidence="1">
    <location>
        <begin position="59"/>
        <end position="81"/>
    </location>
</feature>
<dbReference type="AlphaFoldDB" id="A0A455U3D5"/>
<dbReference type="KEGG" id="hsr:HSBAA_18960"/>
<gene>
    <name evidence="2" type="ORF">HSBAA_18960</name>
</gene>
<keyword evidence="1" id="KW-0472">Membrane</keyword>
<keyword evidence="1" id="KW-1133">Transmembrane helix</keyword>
<evidence type="ECO:0000313" key="2">
    <source>
        <dbReference type="EMBL" id="BBI60590.1"/>
    </source>
</evidence>
<name>A0A455U3D5_9GAMM</name>
<organism evidence="2 3">
    <name type="scientific">Vreelandella sulfidaeris</name>
    <dbReference type="NCBI Taxonomy" id="115553"/>
    <lineage>
        <taxon>Bacteria</taxon>
        <taxon>Pseudomonadati</taxon>
        <taxon>Pseudomonadota</taxon>
        <taxon>Gammaproteobacteria</taxon>
        <taxon>Oceanospirillales</taxon>
        <taxon>Halomonadaceae</taxon>
        <taxon>Vreelandella</taxon>
    </lineage>
</organism>
<evidence type="ECO:0000256" key="1">
    <source>
        <dbReference type="SAM" id="Phobius"/>
    </source>
</evidence>
<feature type="transmembrane region" description="Helical" evidence="1">
    <location>
        <begin position="34"/>
        <end position="52"/>
    </location>
</feature>
<evidence type="ECO:0000313" key="3">
    <source>
        <dbReference type="Proteomes" id="UP000320231"/>
    </source>
</evidence>
<keyword evidence="1" id="KW-0812">Transmembrane</keyword>
<dbReference type="EMBL" id="AP019514">
    <property type="protein sequence ID" value="BBI60590.1"/>
    <property type="molecule type" value="Genomic_DNA"/>
</dbReference>
<dbReference type="Proteomes" id="UP000320231">
    <property type="component" value="Chromosome"/>
</dbReference>
<accession>A0A455U3D5</accession>